<feature type="compositionally biased region" description="Low complexity" evidence="1">
    <location>
        <begin position="167"/>
        <end position="176"/>
    </location>
</feature>
<feature type="compositionally biased region" description="Pro residues" evidence="1">
    <location>
        <begin position="41"/>
        <end position="51"/>
    </location>
</feature>
<evidence type="ECO:0000256" key="1">
    <source>
        <dbReference type="SAM" id="MobiDB-lite"/>
    </source>
</evidence>
<protein>
    <submittedName>
        <fullName evidence="2">Uncharacterized protein</fullName>
    </submittedName>
</protein>
<proteinExistence type="predicted"/>
<feature type="region of interest" description="Disordered" evidence="1">
    <location>
        <begin position="165"/>
        <end position="188"/>
    </location>
</feature>
<evidence type="ECO:0000313" key="3">
    <source>
        <dbReference type="Proteomes" id="UP001176941"/>
    </source>
</evidence>
<gene>
    <name evidence="2" type="ORF">MRATA1EN1_LOCUS23679</name>
</gene>
<feature type="compositionally biased region" description="Low complexity" evidence="1">
    <location>
        <begin position="52"/>
        <end position="78"/>
    </location>
</feature>
<evidence type="ECO:0000313" key="2">
    <source>
        <dbReference type="EMBL" id="CAI9174717.1"/>
    </source>
</evidence>
<keyword evidence="3" id="KW-1185">Reference proteome</keyword>
<feature type="region of interest" description="Disordered" evidence="1">
    <location>
        <begin position="1"/>
        <end position="98"/>
    </location>
</feature>
<accession>A0ABN8ZPL6</accession>
<dbReference type="Proteomes" id="UP001176941">
    <property type="component" value="Chromosome 4"/>
</dbReference>
<reference evidence="2" key="1">
    <citation type="submission" date="2023-04" db="EMBL/GenBank/DDBJ databases">
        <authorList>
            <consortium name="ELIXIR-Norway"/>
        </authorList>
    </citation>
    <scope>NUCLEOTIDE SEQUENCE [LARGE SCALE GENOMIC DNA]</scope>
</reference>
<organism evidence="2 3">
    <name type="scientific">Rangifer tarandus platyrhynchus</name>
    <name type="common">Svalbard reindeer</name>
    <dbReference type="NCBI Taxonomy" id="3082113"/>
    <lineage>
        <taxon>Eukaryota</taxon>
        <taxon>Metazoa</taxon>
        <taxon>Chordata</taxon>
        <taxon>Craniata</taxon>
        <taxon>Vertebrata</taxon>
        <taxon>Euteleostomi</taxon>
        <taxon>Mammalia</taxon>
        <taxon>Eutheria</taxon>
        <taxon>Laurasiatheria</taxon>
        <taxon>Artiodactyla</taxon>
        <taxon>Ruminantia</taxon>
        <taxon>Pecora</taxon>
        <taxon>Cervidae</taxon>
        <taxon>Odocoileinae</taxon>
        <taxon>Rangifer</taxon>
    </lineage>
</organism>
<dbReference type="EMBL" id="OX459940">
    <property type="protein sequence ID" value="CAI9174717.1"/>
    <property type="molecule type" value="Genomic_DNA"/>
</dbReference>
<sequence>METHQLKPAAIGSVRASSPGGGGANPGRGEGGAGVRRRRPAPPNPAPPGPAAGPSMRTSRGPPGLRSPGRPPRAGSGSHASRRIAKPASDRPPDGSVCAKPALSFHLASNAACPPAENGNRWARAGHVDPTWRTPGPFFLRDVCICLWEDLEVIVAQLYPHEEQGQEAEGAAVSGQIKRHSSGQLSSR</sequence>
<name>A0ABN8ZPL6_RANTA</name>
<feature type="compositionally biased region" description="Gly residues" evidence="1">
    <location>
        <begin position="19"/>
        <end position="34"/>
    </location>
</feature>